<dbReference type="InterPro" id="IPR019117">
    <property type="entry name" value="CRISPR-assoc_protein_Cmr3"/>
</dbReference>
<dbReference type="RefSeq" id="WP_132229525.1">
    <property type="nucleotide sequence ID" value="NZ_NRRH01000005.1"/>
</dbReference>
<feature type="compositionally biased region" description="Basic residues" evidence="1">
    <location>
        <begin position="1"/>
        <end position="13"/>
    </location>
</feature>
<name>A0A4R4AA97_MARGR</name>
<feature type="compositionally biased region" description="Low complexity" evidence="1">
    <location>
        <begin position="30"/>
        <end position="49"/>
    </location>
</feature>
<dbReference type="AlphaFoldDB" id="A0A4R4AA97"/>
<dbReference type="Gene3D" id="3.30.70.2940">
    <property type="match status" value="1"/>
</dbReference>
<sequence length="440" mass="47996">MTKKKKSQAQGKRVRYDKQRPRSAVDRSTARATSRSSRARAVSVPVCRADPPPPSTLVTLDPLAPVIVRSGRPFDASNGLDEARFPPPSTLAGCLRTAWARQTGTDFGPALLDAVSVRGPLLWREGEGVEPDVAPALLVPKPADALYLAREGEREPCCIRAEPRAFDEGCGSDLPQGLIPVQLTDPVKGKPKPGPRWWTLAQLLDFRRGATPTFEALLEQGWTPATERRTHVAIDRKSHAAKTSQLFQTNGLDFMPDQPLDPAGQPPAATRRLRLLARCDQPLRAGLVHLGGERRLAALEPRPESQWPAVPEGWFDQIVKVGGLSLTLLTPAAFADGFRPGWIDPDTLEGEPPEAPGVHLKLRAVACERWQANSGWDLHKGEPRPTRRLVAAGSVYWFELVGAHDPAAFAPLWLNNISDTAQDRRDGFGLALPAPWTPCA</sequence>
<dbReference type="Gene3D" id="2.60.40.4350">
    <property type="match status" value="1"/>
</dbReference>
<evidence type="ECO:0000256" key="1">
    <source>
        <dbReference type="SAM" id="MobiDB-lite"/>
    </source>
</evidence>
<organism evidence="2 3">
    <name type="scientific">Marichromatium gracile</name>
    <name type="common">Chromatium gracile</name>
    <dbReference type="NCBI Taxonomy" id="1048"/>
    <lineage>
        <taxon>Bacteria</taxon>
        <taxon>Pseudomonadati</taxon>
        <taxon>Pseudomonadota</taxon>
        <taxon>Gammaproteobacteria</taxon>
        <taxon>Chromatiales</taxon>
        <taxon>Chromatiaceae</taxon>
        <taxon>Marichromatium</taxon>
    </lineage>
</organism>
<evidence type="ECO:0000313" key="2">
    <source>
        <dbReference type="EMBL" id="TCW35877.1"/>
    </source>
</evidence>
<feature type="region of interest" description="Disordered" evidence="1">
    <location>
        <begin position="1"/>
        <end position="53"/>
    </location>
</feature>
<protein>
    <submittedName>
        <fullName evidence="2">CRISPR-associated Cmr3 family protein</fullName>
    </submittedName>
</protein>
<evidence type="ECO:0000313" key="3">
    <source>
        <dbReference type="Proteomes" id="UP000295247"/>
    </source>
</evidence>
<feature type="compositionally biased region" description="Basic and acidic residues" evidence="1">
    <location>
        <begin position="14"/>
        <end position="29"/>
    </location>
</feature>
<dbReference type="Pfam" id="PF09700">
    <property type="entry name" value="Cas_Cmr3"/>
    <property type="match status" value="1"/>
</dbReference>
<dbReference type="Proteomes" id="UP000295247">
    <property type="component" value="Unassembled WGS sequence"/>
</dbReference>
<dbReference type="EMBL" id="SMDC01000005">
    <property type="protein sequence ID" value="TCW35877.1"/>
    <property type="molecule type" value="Genomic_DNA"/>
</dbReference>
<accession>A0A4R4AA97</accession>
<gene>
    <name evidence="2" type="ORF">EDC29_10551</name>
</gene>
<proteinExistence type="predicted"/>
<comment type="caution">
    <text evidence="2">The sequence shown here is derived from an EMBL/GenBank/DDBJ whole genome shotgun (WGS) entry which is preliminary data.</text>
</comment>
<reference evidence="2 3" key="1">
    <citation type="submission" date="2019-03" db="EMBL/GenBank/DDBJ databases">
        <title>Genomic Encyclopedia of Type Strains, Phase IV (KMG-IV): sequencing the most valuable type-strain genomes for metagenomic binning, comparative biology and taxonomic classification.</title>
        <authorList>
            <person name="Goeker M."/>
        </authorList>
    </citation>
    <scope>NUCLEOTIDE SEQUENCE [LARGE SCALE GENOMIC DNA]</scope>
    <source>
        <strain evidence="2 3">DSM 203</strain>
    </source>
</reference>